<reference evidence="10" key="1">
    <citation type="journal article" date="2019" name="Int. J. Syst. Evol. Microbiol.">
        <title>The Global Catalogue of Microorganisms (GCM) 10K type strain sequencing project: providing services to taxonomists for standard genome sequencing and annotation.</title>
        <authorList>
            <consortium name="The Broad Institute Genomics Platform"/>
            <consortium name="The Broad Institute Genome Sequencing Center for Infectious Disease"/>
            <person name="Wu L."/>
            <person name="Ma J."/>
        </authorList>
    </citation>
    <scope>NUCLEOTIDE SEQUENCE [LARGE SCALE GENOMIC DNA]</scope>
    <source>
        <strain evidence="10">JCM 17551</strain>
    </source>
</reference>
<evidence type="ECO:0000313" key="9">
    <source>
        <dbReference type="EMBL" id="GAA3918075.1"/>
    </source>
</evidence>
<comment type="similarity">
    <text evidence="2">Belongs to the peptidase M14 family.</text>
</comment>
<accession>A0ABP7MDS0</accession>
<organism evidence="9 10">
    <name type="scientific">Litoribacillus peritrichatus</name>
    <dbReference type="NCBI Taxonomy" id="718191"/>
    <lineage>
        <taxon>Bacteria</taxon>
        <taxon>Pseudomonadati</taxon>
        <taxon>Pseudomonadota</taxon>
        <taxon>Gammaproteobacteria</taxon>
        <taxon>Oceanospirillales</taxon>
        <taxon>Oceanospirillaceae</taxon>
        <taxon>Litoribacillus</taxon>
    </lineage>
</organism>
<evidence type="ECO:0000259" key="8">
    <source>
        <dbReference type="Pfam" id="PF00246"/>
    </source>
</evidence>
<dbReference type="InterPro" id="IPR000834">
    <property type="entry name" value="Peptidase_M14"/>
</dbReference>
<keyword evidence="6" id="KW-0482">Metalloprotease</keyword>
<proteinExistence type="inferred from homology"/>
<evidence type="ECO:0000256" key="1">
    <source>
        <dbReference type="ARBA" id="ARBA00001947"/>
    </source>
</evidence>
<dbReference type="Pfam" id="PF00246">
    <property type="entry name" value="Peptidase_M14"/>
    <property type="match status" value="1"/>
</dbReference>
<dbReference type="RefSeq" id="WP_344796382.1">
    <property type="nucleotide sequence ID" value="NZ_BAABBN010000004.1"/>
</dbReference>
<keyword evidence="7" id="KW-0732">Signal</keyword>
<dbReference type="Gene3D" id="3.40.630.10">
    <property type="entry name" value="Zn peptidases"/>
    <property type="match status" value="1"/>
</dbReference>
<feature type="domain" description="Peptidase M14" evidence="8">
    <location>
        <begin position="88"/>
        <end position="211"/>
    </location>
</feature>
<dbReference type="Proteomes" id="UP001501565">
    <property type="component" value="Unassembled WGS sequence"/>
</dbReference>
<name>A0ABP7MDS0_9GAMM</name>
<evidence type="ECO:0000256" key="4">
    <source>
        <dbReference type="ARBA" id="ARBA00022801"/>
    </source>
</evidence>
<gene>
    <name evidence="9" type="ORF">GCM10022277_11470</name>
</gene>
<dbReference type="PANTHER" id="PTHR11705:SF143">
    <property type="entry name" value="SLL0236 PROTEIN"/>
    <property type="match status" value="1"/>
</dbReference>
<dbReference type="EMBL" id="BAABBN010000004">
    <property type="protein sequence ID" value="GAA3918075.1"/>
    <property type="molecule type" value="Genomic_DNA"/>
</dbReference>
<keyword evidence="10" id="KW-1185">Reference proteome</keyword>
<dbReference type="PANTHER" id="PTHR11705">
    <property type="entry name" value="PROTEASE FAMILY M14 CARBOXYPEPTIDASE A,B"/>
    <property type="match status" value="1"/>
</dbReference>
<keyword evidence="4" id="KW-0378">Hydrolase</keyword>
<feature type="chain" id="PRO_5046296502" description="Peptidase M14 domain-containing protein" evidence="7">
    <location>
        <begin position="31"/>
        <end position="311"/>
    </location>
</feature>
<evidence type="ECO:0000256" key="6">
    <source>
        <dbReference type="ARBA" id="ARBA00023049"/>
    </source>
</evidence>
<protein>
    <recommendedName>
        <fullName evidence="8">Peptidase M14 domain-containing protein</fullName>
    </recommendedName>
</protein>
<evidence type="ECO:0000256" key="2">
    <source>
        <dbReference type="ARBA" id="ARBA00005988"/>
    </source>
</evidence>
<evidence type="ECO:0000313" key="10">
    <source>
        <dbReference type="Proteomes" id="UP001501565"/>
    </source>
</evidence>
<comment type="caution">
    <text evidence="9">The sequence shown here is derived from an EMBL/GenBank/DDBJ whole genome shotgun (WGS) entry which is preliminary data.</text>
</comment>
<sequence>MIKKTIGSRLRLLQVPVLFIFMCSSWGAFAQDDAINRLCQQVGNKLGSVSIEQCLNLNLIDTQGRSNLKRALAVKDYSPVDGVMPLGKVLIMGGIHGDEYSSVSLVFKWMETLNKHHSGLFHWRVVPLMNPDGLLNIPKATRQNANGVDLNRNFPTSDWLDLAEKYWVKKTYRNPRRFPGHFAASEPETKWFLNQINTFQPEVIIAVHAPHKLVDFDGPQQPPVKLGKLRLRRLGTYPGSLGNYGGTTLEMPVVTVELASAGIMPTDKEIRGMWRDLVRWLRAEVPKRRQAMLEKQSTVITESENGQNNVE</sequence>
<comment type="cofactor">
    <cofactor evidence="1">
        <name>Zn(2+)</name>
        <dbReference type="ChEBI" id="CHEBI:29105"/>
    </cofactor>
</comment>
<evidence type="ECO:0000256" key="5">
    <source>
        <dbReference type="ARBA" id="ARBA00022833"/>
    </source>
</evidence>
<feature type="signal peptide" evidence="7">
    <location>
        <begin position="1"/>
        <end position="30"/>
    </location>
</feature>
<evidence type="ECO:0000256" key="3">
    <source>
        <dbReference type="ARBA" id="ARBA00022670"/>
    </source>
</evidence>
<keyword evidence="5" id="KW-0862">Zinc</keyword>
<dbReference type="SUPFAM" id="SSF53187">
    <property type="entry name" value="Zn-dependent exopeptidases"/>
    <property type="match status" value="1"/>
</dbReference>
<evidence type="ECO:0000256" key="7">
    <source>
        <dbReference type="SAM" id="SignalP"/>
    </source>
</evidence>
<keyword evidence="3" id="KW-0645">Protease</keyword>